<dbReference type="PANTHER" id="PTHR48081">
    <property type="entry name" value="AB HYDROLASE SUPERFAMILY PROTEIN C4A8.06C"/>
    <property type="match status" value="1"/>
</dbReference>
<organism evidence="3 4">
    <name type="scientific">Agromyces seonyuensis</name>
    <dbReference type="NCBI Taxonomy" id="2662446"/>
    <lineage>
        <taxon>Bacteria</taxon>
        <taxon>Bacillati</taxon>
        <taxon>Actinomycetota</taxon>
        <taxon>Actinomycetes</taxon>
        <taxon>Micrococcales</taxon>
        <taxon>Microbacteriaceae</taxon>
        <taxon>Agromyces</taxon>
    </lineage>
</organism>
<dbReference type="PANTHER" id="PTHR48081:SF13">
    <property type="entry name" value="ALPHA_BETA HYDROLASE"/>
    <property type="match status" value="1"/>
</dbReference>
<dbReference type="InterPro" id="IPR049492">
    <property type="entry name" value="BD-FAE-like_dom"/>
</dbReference>
<dbReference type="SUPFAM" id="SSF53474">
    <property type="entry name" value="alpha/beta-Hydrolases"/>
    <property type="match status" value="1"/>
</dbReference>
<dbReference type="InterPro" id="IPR029058">
    <property type="entry name" value="AB_hydrolase_fold"/>
</dbReference>
<gene>
    <name evidence="3" type="ORF">GB864_05275</name>
</gene>
<feature type="domain" description="BD-FAE-like" evidence="2">
    <location>
        <begin position="2"/>
        <end position="182"/>
    </location>
</feature>
<reference evidence="3 4" key="1">
    <citation type="submission" date="2019-12" db="EMBL/GenBank/DDBJ databases">
        <authorList>
            <person name="Kim Y.S."/>
        </authorList>
    </citation>
    <scope>NUCLEOTIDE SEQUENCE [LARGE SCALE GENOMIC DNA]</scope>
    <source>
        <strain evidence="3 4">MMS17-SY077</strain>
    </source>
</reference>
<evidence type="ECO:0000313" key="3">
    <source>
        <dbReference type="EMBL" id="MWB97959.1"/>
    </source>
</evidence>
<dbReference type="InterPro" id="IPR050300">
    <property type="entry name" value="GDXG_lipolytic_enzyme"/>
</dbReference>
<protein>
    <submittedName>
        <fullName evidence="3">Alpha/beta hydrolase fold domain-containing protein</fullName>
    </submittedName>
</protein>
<dbReference type="AlphaFoldDB" id="A0A6I4P1Q4"/>
<sequence>MHGGGWQWGDRRGFGAPPEDGFARIAAAGFAVASVDYRLSGEARFPAQLDDVSAAIDRLRADADVHSLDPDRIVLWGESAGGTISALLGLGAGIRERGVVGVVDWYGPHDLEALTRARGIFDDPESAEARWIGGAVSAMPEAARAASPVDHVHPDAPPFHLAAGDRDVPVPLAQSESFAEALRRAGVDVEFDVHPGAGHRWREAGPEVAELALARALAFASRVTARTPVP</sequence>
<evidence type="ECO:0000259" key="2">
    <source>
        <dbReference type="Pfam" id="PF20434"/>
    </source>
</evidence>
<name>A0A6I4P1Q4_9MICO</name>
<dbReference type="Proteomes" id="UP000438182">
    <property type="component" value="Unassembled WGS sequence"/>
</dbReference>
<proteinExistence type="predicted"/>
<comment type="caution">
    <text evidence="3">The sequence shown here is derived from an EMBL/GenBank/DDBJ whole genome shotgun (WGS) entry which is preliminary data.</text>
</comment>
<keyword evidence="1 3" id="KW-0378">Hydrolase</keyword>
<dbReference type="EMBL" id="WSTA01000016">
    <property type="protein sequence ID" value="MWB97959.1"/>
    <property type="molecule type" value="Genomic_DNA"/>
</dbReference>
<dbReference type="Gene3D" id="3.40.50.1820">
    <property type="entry name" value="alpha/beta hydrolase"/>
    <property type="match status" value="1"/>
</dbReference>
<evidence type="ECO:0000256" key="1">
    <source>
        <dbReference type="ARBA" id="ARBA00022801"/>
    </source>
</evidence>
<evidence type="ECO:0000313" key="4">
    <source>
        <dbReference type="Proteomes" id="UP000438182"/>
    </source>
</evidence>
<accession>A0A6I4P1Q4</accession>
<dbReference type="Pfam" id="PF20434">
    <property type="entry name" value="BD-FAE"/>
    <property type="match status" value="1"/>
</dbReference>
<dbReference type="GO" id="GO:0016787">
    <property type="term" value="F:hydrolase activity"/>
    <property type="evidence" value="ECO:0007669"/>
    <property type="project" value="UniProtKB-KW"/>
</dbReference>
<keyword evidence="4" id="KW-1185">Reference proteome</keyword>